<dbReference type="OrthoDB" id="1906921at2759"/>
<evidence type="ECO:0000313" key="1">
    <source>
        <dbReference type="EMBL" id="RUO95791.1"/>
    </source>
</evidence>
<dbReference type="Proteomes" id="UP000268093">
    <property type="component" value="Unassembled WGS sequence"/>
</dbReference>
<dbReference type="InterPro" id="IPR019141">
    <property type="entry name" value="DUF2045"/>
</dbReference>
<proteinExistence type="predicted"/>
<reference evidence="1 2" key="1">
    <citation type="journal article" date="2018" name="New Phytol.">
        <title>Phylogenomics of Endogonaceae and evolution of mycorrhizas within Mucoromycota.</title>
        <authorList>
            <person name="Chang Y."/>
            <person name="Desiro A."/>
            <person name="Na H."/>
            <person name="Sandor L."/>
            <person name="Lipzen A."/>
            <person name="Clum A."/>
            <person name="Barry K."/>
            <person name="Grigoriev I.V."/>
            <person name="Martin F.M."/>
            <person name="Stajich J.E."/>
            <person name="Smith M.E."/>
            <person name="Bonito G."/>
            <person name="Spatafora J.W."/>
        </authorList>
    </citation>
    <scope>NUCLEOTIDE SEQUENCE [LARGE SCALE GENOMIC DNA]</scope>
    <source>
        <strain evidence="1 2">GMNB39</strain>
    </source>
</reference>
<dbReference type="EMBL" id="RBNI01025852">
    <property type="protein sequence ID" value="RUO95791.1"/>
    <property type="molecule type" value="Genomic_DNA"/>
</dbReference>
<evidence type="ECO:0000313" key="2">
    <source>
        <dbReference type="Proteomes" id="UP000268093"/>
    </source>
</evidence>
<dbReference type="Pfam" id="PF09741">
    <property type="entry name" value="DUF2045"/>
    <property type="match status" value="1"/>
</dbReference>
<accession>A0A432ZZ65</accession>
<name>A0A432ZZ65_9FUNG</name>
<organism evidence="1 2">
    <name type="scientific">Jimgerdemannia flammicorona</name>
    <dbReference type="NCBI Taxonomy" id="994334"/>
    <lineage>
        <taxon>Eukaryota</taxon>
        <taxon>Fungi</taxon>
        <taxon>Fungi incertae sedis</taxon>
        <taxon>Mucoromycota</taxon>
        <taxon>Mucoromycotina</taxon>
        <taxon>Endogonomycetes</taxon>
        <taxon>Endogonales</taxon>
        <taxon>Endogonaceae</taxon>
        <taxon>Jimgerdemannia</taxon>
    </lineage>
</organism>
<gene>
    <name evidence="1" type="ORF">BC936DRAFT_143216</name>
</gene>
<comment type="caution">
    <text evidence="1">The sequence shown here is derived from an EMBL/GenBank/DDBJ whole genome shotgun (WGS) entry which is preliminary data.</text>
</comment>
<keyword evidence="2" id="KW-1185">Reference proteome</keyword>
<protein>
    <submittedName>
        <fullName evidence="1">Uncharacterized protein</fullName>
    </submittedName>
</protein>
<dbReference type="PANTHER" id="PTHR21477:SF13">
    <property type="entry name" value="KIAA0930"/>
    <property type="match status" value="1"/>
</dbReference>
<dbReference type="PANTHER" id="PTHR21477">
    <property type="entry name" value="ZGC:172139"/>
    <property type="match status" value="1"/>
</dbReference>
<sequence>MASLQLILDRLDSEGLHGPESPFSPLGLAHSHPLPPLPPHANGGPLNVNVNGATAEAIEEDVEADDPRWFDLFKEHFVENSDSRNDDLLFFVRKFEREDLDPVFVKRKQPAPNMMPPIDDVVLWRETFFLNLIVQLPCKLTVAVCKRVEPAGPGQKTSMTCSRKHVSKRVYALPTKSRMDVKESSVECSYPLIYYVIDDYEDMFEQLVVMEGEYLCVELAVTIPNDLERTRRSAGDLGDHDTLADDEDLDDDVPEEDDDVSDIENYEPMATPHGSMRSSSMLKSHSSLPAINPYANNYPYSTPFPQPSTQRDTKITLFQGAASYSALLDIYKQRTAPKLASRRFKNIPFSPPTEYVMMRGPGGKGHAQVAITAAARDTDVVFQQPNSTASSRPTSRRGSQAPSAANSTTSSAHASPVLAPSKSVPPPPQVQAGAEEGGFDTAEKPKAPTRSSSTNSFFQTFKRLSLTAVVAGREREDGRAGQVAGEVNVQSPEALKCCMTFVNVPWTSIIR</sequence>